<dbReference type="Gene3D" id="3.20.20.30">
    <property type="entry name" value="Luciferase-like domain"/>
    <property type="match status" value="1"/>
</dbReference>
<evidence type="ECO:0000313" key="4">
    <source>
        <dbReference type="Proteomes" id="UP000077342"/>
    </source>
</evidence>
<organism evidence="3 4">
    <name type="scientific">Mycobacterium ostraviense</name>
    <dbReference type="NCBI Taxonomy" id="2738409"/>
    <lineage>
        <taxon>Bacteria</taxon>
        <taxon>Bacillati</taxon>
        <taxon>Actinomycetota</taxon>
        <taxon>Actinomycetes</taxon>
        <taxon>Mycobacteriales</taxon>
        <taxon>Mycobacteriaceae</taxon>
        <taxon>Mycobacterium</taxon>
    </lineage>
</organism>
<evidence type="ECO:0000259" key="2">
    <source>
        <dbReference type="Pfam" id="PF00296"/>
    </source>
</evidence>
<dbReference type="RefSeq" id="WP_075510072.1">
    <property type="nucleotide sequence ID" value="NZ_CP089224.1"/>
</dbReference>
<dbReference type="InterPro" id="IPR011251">
    <property type="entry name" value="Luciferase-like_dom"/>
</dbReference>
<reference evidence="4" key="1">
    <citation type="submission" date="2016-04" db="EMBL/GenBank/DDBJ databases">
        <authorList>
            <person name="Strapagiel D."/>
            <person name="Borowka P."/>
            <person name="Marciniak B."/>
            <person name="Bakula Z."/>
            <person name="Van Ingen J."/>
            <person name="Safianowska A."/>
            <person name="Dziadek J."/>
            <person name="Jagielski T."/>
        </authorList>
    </citation>
    <scope>NUCLEOTIDE SEQUENCE [LARGE SCALE GENOMIC DNA]</scope>
    <source>
        <strain evidence="4">1010001458</strain>
    </source>
</reference>
<evidence type="ECO:0000313" key="3">
    <source>
        <dbReference type="EMBL" id="KZS63559.1"/>
    </source>
</evidence>
<dbReference type="Pfam" id="PF00296">
    <property type="entry name" value="Bac_luciferase"/>
    <property type="match status" value="1"/>
</dbReference>
<sequence length="250" mass="26509">MLRLDVVYSAATHTWPELRDNVLRAEAEGYGTAWVYDHMSGAVLSSPRMLECFSLAGALAAATSAIGIGTLVVNAANRPAGVTVAAAASLQEISGGRFMFGLGAGAAPGSPWALEHELLDFPLHHSMRERHDRLCDVLDLCDVLWDPHRADKWAGFPLPSPRPPVLLGINSVALASIAGARCDGVNVRLDHPRIGQFFDAARRARAASTNAGAPFDISATTPMSEAALDPDGQAQRRLAELGGQRLILVS</sequence>
<protein>
    <recommendedName>
        <fullName evidence="2">Luciferase-like domain-containing protein</fullName>
    </recommendedName>
</protein>
<dbReference type="EMBL" id="LWCI01000098">
    <property type="protein sequence ID" value="KZS63559.1"/>
    <property type="molecule type" value="Genomic_DNA"/>
</dbReference>
<dbReference type="AlphaFoldDB" id="A0A164BJP1"/>
<dbReference type="PANTHER" id="PTHR43244:SF1">
    <property type="entry name" value="5,10-METHYLENETETRAHYDROMETHANOPTERIN REDUCTASE"/>
    <property type="match status" value="1"/>
</dbReference>
<comment type="caution">
    <text evidence="3">The sequence shown here is derived from an EMBL/GenBank/DDBJ whole genome shotgun (WGS) entry which is preliminary data.</text>
</comment>
<gene>
    <name evidence="3" type="ORF">A4G28_10280</name>
</gene>
<proteinExistence type="predicted"/>
<dbReference type="SUPFAM" id="SSF51679">
    <property type="entry name" value="Bacterial luciferase-like"/>
    <property type="match status" value="1"/>
</dbReference>
<keyword evidence="1" id="KW-0560">Oxidoreductase</keyword>
<dbReference type="InterPro" id="IPR036661">
    <property type="entry name" value="Luciferase-like_sf"/>
</dbReference>
<dbReference type="InterPro" id="IPR050564">
    <property type="entry name" value="F420-G6PD/mer"/>
</dbReference>
<accession>A0A164BJP1</accession>
<dbReference type="PANTHER" id="PTHR43244">
    <property type="match status" value="1"/>
</dbReference>
<dbReference type="GO" id="GO:0016705">
    <property type="term" value="F:oxidoreductase activity, acting on paired donors, with incorporation or reduction of molecular oxygen"/>
    <property type="evidence" value="ECO:0007669"/>
    <property type="project" value="InterPro"/>
</dbReference>
<name>A0A164BJP1_9MYCO</name>
<feature type="domain" description="Luciferase-like" evidence="2">
    <location>
        <begin position="10"/>
        <end position="224"/>
    </location>
</feature>
<dbReference type="Proteomes" id="UP000077342">
    <property type="component" value="Unassembled WGS sequence"/>
</dbReference>
<keyword evidence="4" id="KW-1185">Reference proteome</keyword>
<evidence type="ECO:0000256" key="1">
    <source>
        <dbReference type="ARBA" id="ARBA00023002"/>
    </source>
</evidence>